<organism evidence="2 3">
    <name type="scientific">Candidatus Magasanikbacteria bacterium CG_4_10_14_0_8_um_filter_32_14</name>
    <dbReference type="NCBI Taxonomy" id="1974640"/>
    <lineage>
        <taxon>Bacteria</taxon>
        <taxon>Candidatus Magasanikiibacteriota</taxon>
    </lineage>
</organism>
<accession>A0A2M7RA85</accession>
<dbReference type="SUPFAM" id="SSF54427">
    <property type="entry name" value="NTF2-like"/>
    <property type="match status" value="1"/>
</dbReference>
<sequence>MCMLRNFSRNPSLVFTSEKGGKMHKYLDKWLEALHSDEPNVIAALYADDATFLPTMSGDLKRGVSGALEYFQEDFMPSSPRGIIRELVVQEFGEEIVLLAGFYDFSTHDGQLVVEARFTFLAKRMAEDEWKIVHHHSSYKPVSKN</sequence>
<gene>
    <name evidence="2" type="ORF">COY69_00425</name>
</gene>
<feature type="domain" description="Calcium/calmodulin-dependent protein kinase II association-domain" evidence="1">
    <location>
        <begin position="24"/>
        <end position="141"/>
    </location>
</feature>
<dbReference type="AlphaFoldDB" id="A0A2M7RA85"/>
<evidence type="ECO:0000313" key="2">
    <source>
        <dbReference type="EMBL" id="PIY93673.1"/>
    </source>
</evidence>
<dbReference type="InterPro" id="IPR013543">
    <property type="entry name" value="Ca/CaM-dep_prot_kinase-assoc"/>
</dbReference>
<dbReference type="Gene3D" id="3.10.450.50">
    <property type="match status" value="1"/>
</dbReference>
<protein>
    <submittedName>
        <fullName evidence="2">DUF4440 domain-containing protein</fullName>
    </submittedName>
</protein>
<dbReference type="EMBL" id="PFMA01000011">
    <property type="protein sequence ID" value="PIY93673.1"/>
    <property type="molecule type" value="Genomic_DNA"/>
</dbReference>
<proteinExistence type="predicted"/>
<dbReference type="Proteomes" id="UP000229449">
    <property type="component" value="Unassembled WGS sequence"/>
</dbReference>
<evidence type="ECO:0000313" key="3">
    <source>
        <dbReference type="Proteomes" id="UP000229449"/>
    </source>
</evidence>
<dbReference type="GO" id="GO:0005516">
    <property type="term" value="F:calmodulin binding"/>
    <property type="evidence" value="ECO:0007669"/>
    <property type="project" value="InterPro"/>
</dbReference>
<dbReference type="GO" id="GO:0004683">
    <property type="term" value="F:calcium/calmodulin-dependent protein kinase activity"/>
    <property type="evidence" value="ECO:0007669"/>
    <property type="project" value="InterPro"/>
</dbReference>
<dbReference type="InterPro" id="IPR032710">
    <property type="entry name" value="NTF2-like_dom_sf"/>
</dbReference>
<name>A0A2M7RA85_9BACT</name>
<comment type="caution">
    <text evidence="2">The sequence shown here is derived from an EMBL/GenBank/DDBJ whole genome shotgun (WGS) entry which is preliminary data.</text>
</comment>
<dbReference type="Pfam" id="PF08332">
    <property type="entry name" value="CaMKII_AD"/>
    <property type="match status" value="1"/>
</dbReference>
<evidence type="ECO:0000259" key="1">
    <source>
        <dbReference type="Pfam" id="PF08332"/>
    </source>
</evidence>
<reference evidence="3" key="1">
    <citation type="submission" date="2017-09" db="EMBL/GenBank/DDBJ databases">
        <title>Depth-based differentiation of microbial function through sediment-hosted aquifers and enrichment of novel symbionts in the deep terrestrial subsurface.</title>
        <authorList>
            <person name="Probst A.J."/>
            <person name="Ladd B."/>
            <person name="Jarett J.K."/>
            <person name="Geller-Mcgrath D.E."/>
            <person name="Sieber C.M.K."/>
            <person name="Emerson J.B."/>
            <person name="Anantharaman K."/>
            <person name="Thomas B.C."/>
            <person name="Malmstrom R."/>
            <person name="Stieglmeier M."/>
            <person name="Klingl A."/>
            <person name="Woyke T."/>
            <person name="Ryan C.M."/>
            <person name="Banfield J.F."/>
        </authorList>
    </citation>
    <scope>NUCLEOTIDE SEQUENCE [LARGE SCALE GENOMIC DNA]</scope>
</reference>